<accession>A0ABQ4BRR0</accession>
<evidence type="ECO:0000313" key="2">
    <source>
        <dbReference type="Proteomes" id="UP000624709"/>
    </source>
</evidence>
<dbReference type="Proteomes" id="UP000624709">
    <property type="component" value="Unassembled WGS sequence"/>
</dbReference>
<comment type="caution">
    <text evidence="1">The sequence shown here is derived from an EMBL/GenBank/DDBJ whole genome shotgun (WGS) entry which is preliminary data.</text>
</comment>
<reference evidence="1 2" key="1">
    <citation type="submission" date="2021-01" db="EMBL/GenBank/DDBJ databases">
        <title>Whole genome shotgun sequence of Actinoplanes palleronii NBRC 14916.</title>
        <authorList>
            <person name="Komaki H."/>
            <person name="Tamura T."/>
        </authorList>
    </citation>
    <scope>NUCLEOTIDE SEQUENCE [LARGE SCALE GENOMIC DNA]</scope>
    <source>
        <strain evidence="1 2">NBRC 14916</strain>
    </source>
</reference>
<organism evidence="1 2">
    <name type="scientific">Actinoplanes palleronii</name>
    <dbReference type="NCBI Taxonomy" id="113570"/>
    <lineage>
        <taxon>Bacteria</taxon>
        <taxon>Bacillati</taxon>
        <taxon>Actinomycetota</taxon>
        <taxon>Actinomycetes</taxon>
        <taxon>Micromonosporales</taxon>
        <taxon>Micromonosporaceae</taxon>
        <taxon>Actinoplanes</taxon>
    </lineage>
</organism>
<keyword evidence="2" id="KW-1185">Reference proteome</keyword>
<protein>
    <submittedName>
        <fullName evidence="1">Uncharacterized protein</fullName>
    </submittedName>
</protein>
<dbReference type="EMBL" id="BOMS01000169">
    <property type="protein sequence ID" value="GIE73320.1"/>
    <property type="molecule type" value="Genomic_DNA"/>
</dbReference>
<sequence length="168" mass="17584">MSWSLFVIPLHQAAHGGVMEWAAAATPSRGFPSALPAPVPLPTVAGILVALDRAGCHGDPWFQIRDADAAPPLLRCPDPAFCARNRGRDLGEVSLHGAEQAGLGLPLSSDTRVETVSLRKPSRAGTLAAACAIASAAGPQLIFDDSGDQAFIVWPGESEADLAQDWPW</sequence>
<dbReference type="RefSeq" id="WP_203830926.1">
    <property type="nucleotide sequence ID" value="NZ_BAAATY010000062.1"/>
</dbReference>
<evidence type="ECO:0000313" key="1">
    <source>
        <dbReference type="EMBL" id="GIE73320.1"/>
    </source>
</evidence>
<name>A0ABQ4BRR0_9ACTN</name>
<gene>
    <name evidence="1" type="ORF">Apa02nite_094280</name>
</gene>
<proteinExistence type="predicted"/>